<gene>
    <name evidence="1" type="ORF">SAMN05444266_10293</name>
</gene>
<sequence length="91" mass="9678">MLSAKDVTVIFETLLASPGMGDSVKVSLVQPRKLILLLAKVIDAGLKSREDTLLTGMDTATVDAVKGIAEDLLKKAGLTELNEKIALLTQK</sequence>
<keyword evidence="2" id="KW-1185">Reference proteome</keyword>
<dbReference type="Proteomes" id="UP000184420">
    <property type="component" value="Unassembled WGS sequence"/>
</dbReference>
<accession>A0A1M6Y078</accession>
<name>A0A1M6Y078_9BACT</name>
<proteinExistence type="predicted"/>
<evidence type="ECO:0000313" key="2">
    <source>
        <dbReference type="Proteomes" id="UP000184420"/>
    </source>
</evidence>
<evidence type="ECO:0000313" key="1">
    <source>
        <dbReference type="EMBL" id="SHL11558.1"/>
    </source>
</evidence>
<dbReference type="AlphaFoldDB" id="A0A1M6Y078"/>
<organism evidence="1 2">
    <name type="scientific">Chitinophaga jiangningensis</name>
    <dbReference type="NCBI Taxonomy" id="1419482"/>
    <lineage>
        <taxon>Bacteria</taxon>
        <taxon>Pseudomonadati</taxon>
        <taxon>Bacteroidota</taxon>
        <taxon>Chitinophagia</taxon>
        <taxon>Chitinophagales</taxon>
        <taxon>Chitinophagaceae</taxon>
        <taxon>Chitinophaga</taxon>
    </lineage>
</organism>
<dbReference type="STRING" id="1419482.SAMN05444266_10293"/>
<dbReference type="RefSeq" id="WP_073078689.1">
    <property type="nucleotide sequence ID" value="NZ_FRBL01000002.1"/>
</dbReference>
<dbReference type="EMBL" id="FRBL01000002">
    <property type="protein sequence ID" value="SHL11558.1"/>
    <property type="molecule type" value="Genomic_DNA"/>
</dbReference>
<reference evidence="1 2" key="1">
    <citation type="submission" date="2016-11" db="EMBL/GenBank/DDBJ databases">
        <authorList>
            <person name="Jaros S."/>
            <person name="Januszkiewicz K."/>
            <person name="Wedrychowicz H."/>
        </authorList>
    </citation>
    <scope>NUCLEOTIDE SEQUENCE [LARGE SCALE GENOMIC DNA]</scope>
    <source>
        <strain evidence="1 2">DSM 27406</strain>
    </source>
</reference>
<protein>
    <submittedName>
        <fullName evidence="1">Uncharacterized protein</fullName>
    </submittedName>
</protein>
<dbReference type="OrthoDB" id="798544at2"/>